<gene>
    <name evidence="2" type="ORF">SRB5_22520</name>
</gene>
<dbReference type="Gene3D" id="3.40.50.300">
    <property type="entry name" value="P-loop containing nucleotide triphosphate hydrolases"/>
    <property type="match status" value="1"/>
</dbReference>
<name>A0A7K0CGG9_9ACTN</name>
<evidence type="ECO:0000313" key="2">
    <source>
        <dbReference type="EMBL" id="MQY12122.1"/>
    </source>
</evidence>
<evidence type="ECO:0000313" key="3">
    <source>
        <dbReference type="Proteomes" id="UP000466345"/>
    </source>
</evidence>
<sequence>MEHTPAVVRDGRETRERTAPDPPPPLVLNYPAGDVVVISGLPGSGKSTLIRRAVPDGVGRIDSQTVRDRWDAGVAGRLLPYAAYRPLVRVAHYLGLLRALRTGRSLVVHDCGVLPWVRGWIAWSVRRGGRGMHLVVLDVPPGTALDGQAARGRTVSRYAFARHRRAVGRLLAAAADGRTRFPVTVLDRGAADRVRAVRFE</sequence>
<dbReference type="Proteomes" id="UP000466345">
    <property type="component" value="Unassembled WGS sequence"/>
</dbReference>
<evidence type="ECO:0000256" key="1">
    <source>
        <dbReference type="SAM" id="MobiDB-lite"/>
    </source>
</evidence>
<keyword evidence="3" id="KW-1185">Reference proteome</keyword>
<dbReference type="Pfam" id="PF13671">
    <property type="entry name" value="AAA_33"/>
    <property type="match status" value="1"/>
</dbReference>
<reference evidence="2 3" key="1">
    <citation type="submission" date="2019-10" db="EMBL/GenBank/DDBJ databases">
        <title>Streptomyces smaragdinus sp. nov. and Streptomyces fabii sp. nov., isolated from the gut of fungus growing-termite Macrotermes natalensis.</title>
        <authorList>
            <person name="Schwitalla J."/>
            <person name="Benndorf R."/>
            <person name="Martin K."/>
            <person name="De Beer W."/>
            <person name="Kaster A.-K."/>
            <person name="Vollmers J."/>
            <person name="Poulsen M."/>
            <person name="Beemelmanns C."/>
        </authorList>
    </citation>
    <scope>NUCLEOTIDE SEQUENCE [LARGE SCALE GENOMIC DNA]</scope>
    <source>
        <strain evidence="2 3">RB5</strain>
    </source>
</reference>
<feature type="region of interest" description="Disordered" evidence="1">
    <location>
        <begin position="1"/>
        <end position="25"/>
    </location>
</feature>
<comment type="caution">
    <text evidence="2">The sequence shown here is derived from an EMBL/GenBank/DDBJ whole genome shotgun (WGS) entry which is preliminary data.</text>
</comment>
<accession>A0A7K0CGG9</accession>
<dbReference type="InterPro" id="IPR027417">
    <property type="entry name" value="P-loop_NTPase"/>
</dbReference>
<feature type="compositionally biased region" description="Basic and acidic residues" evidence="1">
    <location>
        <begin position="1"/>
        <end position="19"/>
    </location>
</feature>
<proteinExistence type="predicted"/>
<dbReference type="AlphaFoldDB" id="A0A7K0CGG9"/>
<evidence type="ECO:0008006" key="4">
    <source>
        <dbReference type="Google" id="ProtNLM"/>
    </source>
</evidence>
<organism evidence="2 3">
    <name type="scientific">Streptomyces smaragdinus</name>
    <dbReference type="NCBI Taxonomy" id="2585196"/>
    <lineage>
        <taxon>Bacteria</taxon>
        <taxon>Bacillati</taxon>
        <taxon>Actinomycetota</taxon>
        <taxon>Actinomycetes</taxon>
        <taxon>Kitasatosporales</taxon>
        <taxon>Streptomycetaceae</taxon>
        <taxon>Streptomyces</taxon>
    </lineage>
</organism>
<dbReference type="EMBL" id="WEGJ01000005">
    <property type="protein sequence ID" value="MQY12122.1"/>
    <property type="molecule type" value="Genomic_DNA"/>
</dbReference>
<protein>
    <recommendedName>
        <fullName evidence="4">ATP-binding protein</fullName>
    </recommendedName>
</protein>
<dbReference type="SUPFAM" id="SSF52540">
    <property type="entry name" value="P-loop containing nucleoside triphosphate hydrolases"/>
    <property type="match status" value="1"/>
</dbReference>
<dbReference type="RefSeq" id="WP_323377717.1">
    <property type="nucleotide sequence ID" value="NZ_WEGJ01000005.1"/>
</dbReference>